<accession>A0AA40FH15</accession>
<dbReference type="InterPro" id="IPR042869">
    <property type="entry name" value="ARHGAP11A/B"/>
</dbReference>
<protein>
    <recommendedName>
        <fullName evidence="1">Rho-GAP domain-containing protein</fullName>
    </recommendedName>
</protein>
<proteinExistence type="predicted"/>
<feature type="domain" description="Rho-GAP" evidence="1">
    <location>
        <begin position="61"/>
        <end position="241"/>
    </location>
</feature>
<dbReference type="Gene3D" id="1.10.555.10">
    <property type="entry name" value="Rho GTPase activation protein"/>
    <property type="match status" value="1"/>
</dbReference>
<reference evidence="2" key="1">
    <citation type="submission" date="2021-10" db="EMBL/GenBank/DDBJ databases">
        <title>Melipona bicolor Genome sequencing and assembly.</title>
        <authorList>
            <person name="Araujo N.S."/>
            <person name="Arias M.C."/>
        </authorList>
    </citation>
    <scope>NUCLEOTIDE SEQUENCE</scope>
    <source>
        <strain evidence="2">USP_2M_L1-L4_2017</strain>
        <tissue evidence="2">Whole body</tissue>
    </source>
</reference>
<dbReference type="PANTHER" id="PTHR15670:SF4">
    <property type="entry name" value="RHO GTPASE-ACTIVATING PROTEIN 11A"/>
    <property type="match status" value="1"/>
</dbReference>
<dbReference type="InterPro" id="IPR000198">
    <property type="entry name" value="RhoGAP_dom"/>
</dbReference>
<dbReference type="InterPro" id="IPR008936">
    <property type="entry name" value="Rho_GTPase_activation_prot"/>
</dbReference>
<evidence type="ECO:0000313" key="2">
    <source>
        <dbReference type="EMBL" id="KAK1118349.1"/>
    </source>
</evidence>
<organism evidence="2 3">
    <name type="scientific">Melipona bicolor</name>
    <dbReference type="NCBI Taxonomy" id="60889"/>
    <lineage>
        <taxon>Eukaryota</taxon>
        <taxon>Metazoa</taxon>
        <taxon>Ecdysozoa</taxon>
        <taxon>Arthropoda</taxon>
        <taxon>Hexapoda</taxon>
        <taxon>Insecta</taxon>
        <taxon>Pterygota</taxon>
        <taxon>Neoptera</taxon>
        <taxon>Endopterygota</taxon>
        <taxon>Hymenoptera</taxon>
        <taxon>Apocrita</taxon>
        <taxon>Aculeata</taxon>
        <taxon>Apoidea</taxon>
        <taxon>Anthophila</taxon>
        <taxon>Apidae</taxon>
        <taxon>Melipona</taxon>
    </lineage>
</organism>
<keyword evidence="3" id="KW-1185">Reference proteome</keyword>
<sequence>MLIYDVLHKERVYHSIVDDLRNYGIKYRFKKNMFKTESSGGKRISKKVFKTPLLYQPLDVVNLSSGAIVHVPVFVSQASTFLEKYIIQEGLFRKAGSQLRQKELIARLDNGGSLGEKHHAIDVANCLKTFFRDLPEPLIPYMYHDLFVHCVMLKTYCVQALLLACILLPPHHLNTLAFFMEFLKKVAVYEKQNKMSIDNLAKVVGPNIMPLQVTTMSAVQMRLELHLIVVKILIENAESIGILPDHITQAISMETIGSTDNELDISDHLRLKFKRKKHRSGSLTRKPHLSASNLNLRMFNGLKKIVGKNAVSEDGNVCDDQRISENSDSMHISNTKSIKKRKVDCADLPNTKKKRVIDKTDKSKKIRLSLDRFVLRKPKTVDESTESCTSIFDTQTERRWSSVCGSCDSQRTYRAYSDGSSHLKLILKDSEVSNELKEYNNMFGDVDVNLSDDNDEQVLLTKNDIKSSEWHAQLNSSSRDDLDNYNEICAFPLKRRLTVNNFETYSHVQVTSVDNQSKEYVTIPKSEYEEIKNRVSVIESRLSQELKCVNNEKNEENDLLIHSVKKVQTAYEKTLEEASIGTTVSTDYLAKKLGKELKIRRSEEHKIIRSPSARKIGSLRRRSQERMMSKRVRRTASWHISRGSDLQSHIQPNQDLSNANFHNEKTLLLNYTKDTDYLRPISTSLWEEEKNNIMLNNVRDELRNVYPKKFNQSSLQSVKDRTHTAVRRVSSFHGNELTSTTMYPNDTVEKLKKTNSQQNMSLNNTPASKVKLSSKSEGKKKIVMSWKDADGYFKSTNQTNTPVTQTGRASIAKLRTQNAGMVLAKAKLFDECTAKTYFQNASMSKKNDLHSIENDQCTNTTKQNCKGIELHRRSSKNIKNRNSKTVLKHSPSCNMMEIESKKEDIETCRNIPRDSVVRNTAIHQKENKTSPVVSMNTMLQDSRLTIYKVDNNSLCKTPHIKKPLTVKTPRSGKALVRRPLVDSRRTPLKAVGQLGTPKYQSPKSILKTPRN</sequence>
<dbReference type="Pfam" id="PF00620">
    <property type="entry name" value="RhoGAP"/>
    <property type="match status" value="1"/>
</dbReference>
<dbReference type="SMART" id="SM00324">
    <property type="entry name" value="RhoGAP"/>
    <property type="match status" value="1"/>
</dbReference>
<dbReference type="SUPFAM" id="SSF48350">
    <property type="entry name" value="GTPase activation domain, GAP"/>
    <property type="match status" value="1"/>
</dbReference>
<evidence type="ECO:0000259" key="1">
    <source>
        <dbReference type="PROSITE" id="PS50238"/>
    </source>
</evidence>
<comment type="caution">
    <text evidence="2">The sequence shown here is derived from an EMBL/GenBank/DDBJ whole genome shotgun (WGS) entry which is preliminary data.</text>
</comment>
<dbReference type="EMBL" id="JAHYIQ010000043">
    <property type="protein sequence ID" value="KAK1118349.1"/>
    <property type="molecule type" value="Genomic_DNA"/>
</dbReference>
<dbReference type="PROSITE" id="PS50238">
    <property type="entry name" value="RHOGAP"/>
    <property type="match status" value="1"/>
</dbReference>
<evidence type="ECO:0000313" key="3">
    <source>
        <dbReference type="Proteomes" id="UP001177670"/>
    </source>
</evidence>
<gene>
    <name evidence="2" type="ORF">K0M31_015052</name>
</gene>
<name>A0AA40FH15_9HYME</name>
<dbReference type="GO" id="GO:0005096">
    <property type="term" value="F:GTPase activator activity"/>
    <property type="evidence" value="ECO:0007669"/>
    <property type="project" value="TreeGrafter"/>
</dbReference>
<dbReference type="GO" id="GO:0007165">
    <property type="term" value="P:signal transduction"/>
    <property type="evidence" value="ECO:0007669"/>
    <property type="project" value="InterPro"/>
</dbReference>
<dbReference type="AlphaFoldDB" id="A0AA40FH15"/>
<dbReference type="Proteomes" id="UP001177670">
    <property type="component" value="Unassembled WGS sequence"/>
</dbReference>
<dbReference type="PANTHER" id="PTHR15670">
    <property type="entry name" value="RHO GTPASE ACTIVATING PROTEIN 11A"/>
    <property type="match status" value="1"/>
</dbReference>